<evidence type="ECO:0000313" key="2">
    <source>
        <dbReference type="Proteomes" id="UP000230056"/>
    </source>
</evidence>
<accession>A0A2D3NVJ3</accession>
<gene>
    <name evidence="1" type="ORF">CTM72_02480</name>
</gene>
<dbReference type="SUPFAM" id="SSF53300">
    <property type="entry name" value="vWA-like"/>
    <property type="match status" value="1"/>
</dbReference>
<evidence type="ECO:0000313" key="1">
    <source>
        <dbReference type="EMBL" id="ATV58714.1"/>
    </source>
</evidence>
<proteinExistence type="predicted"/>
<dbReference type="PANTHER" id="PTHR38730">
    <property type="entry name" value="SLL7028 PROTEIN"/>
    <property type="match status" value="1"/>
</dbReference>
<dbReference type="RefSeq" id="WP_100024364.1">
    <property type="nucleotide sequence ID" value="NZ_CP024699.1"/>
</dbReference>
<protein>
    <recommendedName>
        <fullName evidence="3">VWA-like domain-containing protein</fullName>
    </recommendedName>
</protein>
<dbReference type="PANTHER" id="PTHR38730:SF1">
    <property type="entry name" value="SLL7028 PROTEIN"/>
    <property type="match status" value="1"/>
</dbReference>
<sequence>MEIKVNRRRRKFDISSENERKKLIEKLLIEHINEFPFFINLLISVFDIKDVENNHKDELAYTKANFENQRIEIYINFKKIEKYQLIVNNKENNFVFGNKEILFIIFHELLHHYLYHFTRFKENNLLINIITDYYVNSICIELLNNQKNVDIFYIFEKILNIKIIYCDYITNLYFDIYRYTYNDFPDFFTLRDKWLEERLYELFLKKKEETEVNSYISNWKNNLEQKKLADLDNHDIFYKESGKQITMEDNGDSENFQDKVQEIYNKISNFEIEYESSSKTYGKSEGAIYERKKETLKADYFLNILKLKRIITKSLNINVIKTYKNLNRKRQNEEIIFKGNKKINGSKLVVAIDVSGSITEDDLEKFINMLYGLNKKKKDYLFDIIYWSDNDIKENQTYYEDVKDIKEFAKKEIYSSGGTDISYLHSYLNERYTEAIEVVNITDGYFYYDKNLNKNIVKYHFVLTEEIDKDFSSFYLEKRFSIVKIKN</sequence>
<organism evidence="1 2">
    <name type="scientific">Fusobacterium pseudoperiodonticum</name>
    <dbReference type="NCBI Taxonomy" id="2663009"/>
    <lineage>
        <taxon>Bacteria</taxon>
        <taxon>Fusobacteriati</taxon>
        <taxon>Fusobacteriota</taxon>
        <taxon>Fusobacteriia</taxon>
        <taxon>Fusobacteriales</taxon>
        <taxon>Fusobacteriaceae</taxon>
        <taxon>Fusobacterium</taxon>
    </lineage>
</organism>
<dbReference type="Proteomes" id="UP000230056">
    <property type="component" value="Chromosome"/>
</dbReference>
<reference evidence="1 2" key="1">
    <citation type="submission" date="2017-11" db="EMBL/GenBank/DDBJ databases">
        <title>Genome sequencing of Fusobacterium periodonticum KCOM 1261.</title>
        <authorList>
            <person name="Kook J.-K."/>
            <person name="Park S.-N."/>
            <person name="Lim Y.K."/>
        </authorList>
    </citation>
    <scope>NUCLEOTIDE SEQUENCE [LARGE SCALE GENOMIC DNA]</scope>
    <source>
        <strain evidence="1 2">KCOM 1261</strain>
    </source>
</reference>
<dbReference type="EMBL" id="CP024699">
    <property type="protein sequence ID" value="ATV58714.1"/>
    <property type="molecule type" value="Genomic_DNA"/>
</dbReference>
<dbReference type="AlphaFoldDB" id="A0A2D3NVJ3"/>
<evidence type="ECO:0008006" key="3">
    <source>
        <dbReference type="Google" id="ProtNLM"/>
    </source>
</evidence>
<name>A0A2D3NVJ3_9FUSO</name>
<dbReference type="InterPro" id="IPR036465">
    <property type="entry name" value="vWFA_dom_sf"/>
</dbReference>